<keyword evidence="5" id="KW-1185">Reference proteome</keyword>
<dbReference type="InterPro" id="IPR044265">
    <property type="entry name" value="Terminase_large_su_BPP22"/>
</dbReference>
<feature type="compositionally biased region" description="Low complexity" evidence="2">
    <location>
        <begin position="1"/>
        <end position="16"/>
    </location>
</feature>
<dbReference type="RefSeq" id="WP_404533559.1">
    <property type="nucleotide sequence ID" value="NZ_JBIYEO010000001.1"/>
</dbReference>
<evidence type="ECO:0000256" key="2">
    <source>
        <dbReference type="SAM" id="MobiDB-lite"/>
    </source>
</evidence>
<feature type="region of interest" description="Disordered" evidence="2">
    <location>
        <begin position="1"/>
        <end position="25"/>
    </location>
</feature>
<evidence type="ECO:0000256" key="1">
    <source>
        <dbReference type="ARBA" id="ARBA00022612"/>
    </source>
</evidence>
<accession>A0ABV4G272</accession>
<organism evidence="4 5">
    <name type="scientific">Bradyrhizobium ottawaense</name>
    <dbReference type="NCBI Taxonomy" id="931866"/>
    <lineage>
        <taxon>Bacteria</taxon>
        <taxon>Pseudomonadati</taxon>
        <taxon>Pseudomonadota</taxon>
        <taxon>Alphaproteobacteria</taxon>
        <taxon>Hyphomicrobiales</taxon>
        <taxon>Nitrobacteraceae</taxon>
        <taxon>Bradyrhizobium</taxon>
    </lineage>
</organism>
<dbReference type="Pfam" id="PF17289">
    <property type="entry name" value="Terminase_6C"/>
    <property type="match status" value="1"/>
</dbReference>
<name>A0ABV4G272_9BRAD</name>
<gene>
    <name evidence="4" type="ORF">ABIG07_006942</name>
</gene>
<evidence type="ECO:0000313" key="4">
    <source>
        <dbReference type="EMBL" id="MEY9457994.1"/>
    </source>
</evidence>
<dbReference type="Gene3D" id="3.30.420.280">
    <property type="match status" value="1"/>
</dbReference>
<sequence length="498" mass="56082">MTTLATKNSAKSSTTSAEKHLSEKEAKALAKAQAELNRRLTENRLKYYRPYPKQRAFHEAGLVYRERLFRAANQVGKTIAGGFEAAIHATGRYPDDWKGKVFDEPTFAWVGSPTGETLRDNPQRILLGRVGQHGTGSIPKDAIVETVPGAGVSDLVGTIIVRWGGGGDVQAGQSSIGLKSYVQGREKWQGETLHWLWFDEEPPEDIYSEGLTRTNVTGGPVWLTFTPLLGMSEVVRRFLLEKSPDRHDTIMTIEEAEHFTPEQRQKIITSYPAHERDARTKGVPILGSGRIFPVSEESITVAPFEIPTHWHRIGGMDFGWDHPFAAVELAWDADQDVVYVIKAHRLREATPVVHAGAIRSWGPLPWAWPRDGRRETLEGAGVALAQQYRDQQINMLDLHAQFQDGSVSVEAGLMDMLTRMETGKLKIFSSLLDWFEEFRLFHRQDGKVVKLGDDLLSATRYGMMMLRFAEQIYRRDKPRRRRGFFWGGGHDSGAWMSG</sequence>
<protein>
    <submittedName>
        <fullName evidence="4">Phage terminase large subunit-like protein</fullName>
    </submittedName>
</protein>
<dbReference type="InterPro" id="IPR035421">
    <property type="entry name" value="Terminase_6C"/>
</dbReference>
<reference evidence="4 5" key="1">
    <citation type="submission" date="2024-07" db="EMBL/GenBank/DDBJ databases">
        <title>Genomic Encyclopedia of Type Strains, Phase V (KMG-V): Genome sequencing to study the core and pangenomes of soil and plant-associated prokaryotes.</title>
        <authorList>
            <person name="Whitman W."/>
        </authorList>
    </citation>
    <scope>NUCLEOTIDE SEQUENCE [LARGE SCALE GENOMIC DNA]</scope>
    <source>
        <strain evidence="4 5">USDA 152</strain>
    </source>
</reference>
<keyword evidence="1" id="KW-1188">Viral release from host cell</keyword>
<proteinExistence type="inferred from homology"/>
<dbReference type="HAMAP" id="MF_04148">
    <property type="entry name" value="TERL_BPP22"/>
    <property type="match status" value="1"/>
</dbReference>
<dbReference type="Proteomes" id="UP001565369">
    <property type="component" value="Unassembled WGS sequence"/>
</dbReference>
<evidence type="ECO:0000259" key="3">
    <source>
        <dbReference type="Pfam" id="PF17289"/>
    </source>
</evidence>
<dbReference type="EMBL" id="JBGBZJ010000003">
    <property type="protein sequence ID" value="MEY9457994.1"/>
    <property type="molecule type" value="Genomic_DNA"/>
</dbReference>
<feature type="domain" description="Terminase large subunit gp17-like C-terminal" evidence="3">
    <location>
        <begin position="314"/>
        <end position="465"/>
    </location>
</feature>
<dbReference type="Pfam" id="PF03237">
    <property type="entry name" value="Terminase_6N"/>
    <property type="match status" value="1"/>
</dbReference>
<comment type="caution">
    <text evidence="4">The sequence shown here is derived from an EMBL/GenBank/DDBJ whole genome shotgun (WGS) entry which is preliminary data.</text>
</comment>
<evidence type="ECO:0000313" key="5">
    <source>
        <dbReference type="Proteomes" id="UP001565369"/>
    </source>
</evidence>